<dbReference type="InterPro" id="IPR005845">
    <property type="entry name" value="A-D-PHexomutase_a/b/a-II"/>
</dbReference>
<accession>A0ABW8L6U1</accession>
<evidence type="ECO:0000259" key="12">
    <source>
        <dbReference type="Pfam" id="PF02880"/>
    </source>
</evidence>
<name>A0ABW8L6U1_9GAMM</name>
<evidence type="ECO:0000256" key="9">
    <source>
        <dbReference type="ARBA" id="ARBA00023235"/>
    </source>
</evidence>
<dbReference type="InterPro" id="IPR005846">
    <property type="entry name" value="A-D-PHexomutase_a/b/a-III"/>
</dbReference>
<evidence type="ECO:0000256" key="8">
    <source>
        <dbReference type="ARBA" id="ARBA00022842"/>
    </source>
</evidence>
<evidence type="ECO:0000256" key="7">
    <source>
        <dbReference type="ARBA" id="ARBA00022723"/>
    </source>
</evidence>
<comment type="caution">
    <text evidence="13">The sequence shown here is derived from an EMBL/GenBank/DDBJ whole genome shotgun (WGS) entry which is preliminary data.</text>
</comment>
<dbReference type="Proteomes" id="UP001620234">
    <property type="component" value="Unassembled WGS sequence"/>
</dbReference>
<evidence type="ECO:0000313" key="14">
    <source>
        <dbReference type="Proteomes" id="UP001620234"/>
    </source>
</evidence>
<evidence type="ECO:0000259" key="11">
    <source>
        <dbReference type="Pfam" id="PF02879"/>
    </source>
</evidence>
<evidence type="ECO:0000256" key="6">
    <source>
        <dbReference type="ARBA" id="ARBA00022553"/>
    </source>
</evidence>
<evidence type="ECO:0000256" key="5">
    <source>
        <dbReference type="ARBA" id="ARBA00012730"/>
    </source>
</evidence>
<dbReference type="Gene3D" id="3.40.120.10">
    <property type="entry name" value="Alpha-D-Glucose-1,6-Bisphosphate, subunit A, domain 3"/>
    <property type="match status" value="3"/>
</dbReference>
<dbReference type="Pfam" id="PF02879">
    <property type="entry name" value="PGM_PMM_II"/>
    <property type="match status" value="1"/>
</dbReference>
<comment type="cofactor">
    <cofactor evidence="2">
        <name>Mg(2+)</name>
        <dbReference type="ChEBI" id="CHEBI:18420"/>
    </cofactor>
</comment>
<dbReference type="PANTHER" id="PTHR43771:SF2">
    <property type="entry name" value="PHOSPHOMANNOMUTASE_PHOSPHOGLUCOMUTASE"/>
    <property type="match status" value="1"/>
</dbReference>
<evidence type="ECO:0000256" key="1">
    <source>
        <dbReference type="ARBA" id="ARBA00000586"/>
    </source>
</evidence>
<dbReference type="Pfam" id="PF02878">
    <property type="entry name" value="PGM_PMM_I"/>
    <property type="match status" value="1"/>
</dbReference>
<feature type="domain" description="Alpha-D-phosphohexomutase alpha/beta/alpha" evidence="11">
    <location>
        <begin position="234"/>
        <end position="321"/>
    </location>
</feature>
<comment type="pathway">
    <text evidence="3">Nucleotide-sugar biosynthesis; GDP-alpha-D-mannose biosynthesis; alpha-D-mannose 1-phosphate from D-fructose 6-phosphate: step 2/2.</text>
</comment>
<keyword evidence="8" id="KW-0460">Magnesium</keyword>
<feature type="domain" description="Alpha-D-phosphohexomutase alpha/beta/alpha" evidence="10">
    <location>
        <begin position="72"/>
        <end position="148"/>
    </location>
</feature>
<evidence type="ECO:0000313" key="13">
    <source>
        <dbReference type="EMBL" id="MFK4000621.1"/>
    </source>
</evidence>
<reference evidence="13 14" key="1">
    <citation type="submission" date="2024-11" db="EMBL/GenBank/DDBJ databases">
        <title>The Natural Products Discovery Center: Release of the First 8490 Sequenced Strains for Exploring Actinobacteria Biosynthetic Diversity.</title>
        <authorList>
            <person name="Kalkreuter E."/>
            <person name="Kautsar S.A."/>
            <person name="Yang D."/>
            <person name="Bader C.D."/>
            <person name="Teijaro C.N."/>
            <person name="Fluegel L."/>
            <person name="Davis C.M."/>
            <person name="Simpson J.R."/>
            <person name="Lauterbach L."/>
            <person name="Steele A.D."/>
            <person name="Gui C."/>
            <person name="Meng S."/>
            <person name="Li G."/>
            <person name="Viehrig K."/>
            <person name="Ye F."/>
            <person name="Su P."/>
            <person name="Kiefer A.F."/>
            <person name="Nichols A."/>
            <person name="Cepeda A.J."/>
            <person name="Yan W."/>
            <person name="Fan B."/>
            <person name="Jiang Y."/>
            <person name="Adhikari A."/>
            <person name="Zheng C.-J."/>
            <person name="Schuster L."/>
            <person name="Cowan T.M."/>
            <person name="Smanski M.J."/>
            <person name="Chevrette M.G."/>
            <person name="De Carvalho L.P.S."/>
            <person name="Shen B."/>
        </authorList>
    </citation>
    <scope>NUCLEOTIDE SEQUENCE [LARGE SCALE GENOMIC DNA]</scope>
    <source>
        <strain evidence="13 14">NPDC077433</strain>
    </source>
</reference>
<dbReference type="EC" id="5.4.2.8" evidence="5"/>
<proteinExistence type="inferred from homology"/>
<comment type="similarity">
    <text evidence="4">Belongs to the phosphohexose mutase family.</text>
</comment>
<evidence type="ECO:0000256" key="2">
    <source>
        <dbReference type="ARBA" id="ARBA00001946"/>
    </source>
</evidence>
<protein>
    <recommendedName>
        <fullName evidence="5">phosphomannomutase</fullName>
        <ecNumber evidence="5">5.4.2.8</ecNumber>
    </recommendedName>
</protein>
<evidence type="ECO:0000256" key="4">
    <source>
        <dbReference type="ARBA" id="ARBA00010231"/>
    </source>
</evidence>
<keyword evidence="7" id="KW-0479">Metal-binding</keyword>
<dbReference type="InterPro" id="IPR005841">
    <property type="entry name" value="Alpha-D-phosphohexomutase_SF"/>
</dbReference>
<dbReference type="InterPro" id="IPR016055">
    <property type="entry name" value="A-D-PHexomutase_a/b/a-I/II/III"/>
</dbReference>
<dbReference type="InterPro" id="IPR036900">
    <property type="entry name" value="A-D-PHexomutase_C_sf"/>
</dbReference>
<feature type="domain" description="Alpha-D-phosphohexomutase alpha/beta/alpha" evidence="12">
    <location>
        <begin position="326"/>
        <end position="434"/>
    </location>
</feature>
<evidence type="ECO:0000259" key="10">
    <source>
        <dbReference type="Pfam" id="PF02878"/>
    </source>
</evidence>
<keyword evidence="14" id="KW-1185">Reference proteome</keyword>
<sequence>MPSFAAQQCLFRAYDIRGSRQHFTARFVTALGLAFAELYHQQNCGSKDVSANSRSLTPTVGSKTVHSKTINSKRTIIVIGYDVRCGSDVIAHRLADILTQHGLHVVQLNLVTTPMMVFWAEQYQGHGIIVTASHSAKDILGIKWLIDHRSPSGTDIQMLYQQLVDSAAHHPSDKQKVKLEHRTPCIDTAVPVTGHQTVLPHEQVATAYIDAIAQVFEQIYPIHKQHPKDTYYSSAKLDLVVVIDCMHGATSNVAQRLFERFCRQVIMLNDTPDGNFPAGNPDPTEPHRLIPLQQSVVAHQADIGIAFDGDGDRLMVVDNNGKVVMPDHLLYLLAQVALSACPDALADSQLTSQILFDIKCSHHLPKLLSELGTVPVVSKTGSSFMRQQMQQPASQIIFAGEFSGHFIFNDRRFIVYDDAMYAALRLLHWLSAADEHGGKKVLADITHTLPDMVSTADHYLPVPKTRPTDCSIIEQLARLCQYLRQLVETSQSVDSSRDFDLLNACSPPLCHCSAHRQHLTLEQARRLLPVGTKLSCIDGVRLDFAHGFGVVRQSNTSHHLTARFAGNSLKDLKAVQATFATLCRPFDKKLAEQIVAIPAE</sequence>
<dbReference type="InterPro" id="IPR005844">
    <property type="entry name" value="A-D-PHexomutase_a/b/a-I"/>
</dbReference>
<dbReference type="Gene3D" id="3.30.310.50">
    <property type="entry name" value="Alpha-D-phosphohexomutase, C-terminal domain"/>
    <property type="match status" value="1"/>
</dbReference>
<dbReference type="RefSeq" id="WP_404671929.1">
    <property type="nucleotide sequence ID" value="NZ_JBJDPD010000005.1"/>
</dbReference>
<dbReference type="PANTHER" id="PTHR43771">
    <property type="entry name" value="PHOSPHOMANNOMUTASE"/>
    <property type="match status" value="1"/>
</dbReference>
<dbReference type="PRINTS" id="PR00509">
    <property type="entry name" value="PGMPMM"/>
</dbReference>
<organism evidence="13 14">
    <name type="scientific">Psychrobacter namhaensis</name>
    <dbReference type="NCBI Taxonomy" id="292734"/>
    <lineage>
        <taxon>Bacteria</taxon>
        <taxon>Pseudomonadati</taxon>
        <taxon>Pseudomonadota</taxon>
        <taxon>Gammaproteobacteria</taxon>
        <taxon>Moraxellales</taxon>
        <taxon>Moraxellaceae</taxon>
        <taxon>Psychrobacter</taxon>
    </lineage>
</organism>
<keyword evidence="6" id="KW-0597">Phosphoprotein</keyword>
<dbReference type="SUPFAM" id="SSF53738">
    <property type="entry name" value="Phosphoglucomutase, first 3 domains"/>
    <property type="match status" value="3"/>
</dbReference>
<dbReference type="Pfam" id="PF02880">
    <property type="entry name" value="PGM_PMM_III"/>
    <property type="match status" value="1"/>
</dbReference>
<comment type="catalytic activity">
    <reaction evidence="1">
        <text>alpha-D-mannose 1-phosphate = D-mannose 6-phosphate</text>
        <dbReference type="Rhea" id="RHEA:11140"/>
        <dbReference type="ChEBI" id="CHEBI:58409"/>
        <dbReference type="ChEBI" id="CHEBI:58735"/>
        <dbReference type="EC" id="5.4.2.8"/>
    </reaction>
</comment>
<keyword evidence="9" id="KW-0413">Isomerase</keyword>
<dbReference type="EMBL" id="JBJDPD010000005">
    <property type="protein sequence ID" value="MFK4000621.1"/>
    <property type="molecule type" value="Genomic_DNA"/>
</dbReference>
<evidence type="ECO:0000256" key="3">
    <source>
        <dbReference type="ARBA" id="ARBA00004699"/>
    </source>
</evidence>
<dbReference type="SUPFAM" id="SSF55957">
    <property type="entry name" value="Phosphoglucomutase, C-terminal domain"/>
    <property type="match status" value="1"/>
</dbReference>
<gene>
    <name evidence="13" type="ORF">ACI2I3_04635</name>
</gene>